<protein>
    <recommendedName>
        <fullName evidence="4">GRIP domain-containing protein</fullName>
    </recommendedName>
</protein>
<sequence length="178" mass="20729">MIASACDYTKKKNEDLVKSYQVSVNTINILEDTIRELKEAMAEKERNNEKVFLETYKKGQMSALFERNEELERIAVSCDGSRITIKELLQKLLLTETELGKWQSIRRQESYDEAPKPETEAAVTLRFLKDAFFHYATDTKDCDFHLRAMIRILNFTDVQKKKIADSIVSKRKHKNSSI</sequence>
<dbReference type="AlphaFoldDB" id="A0A8S3TFV6"/>
<comment type="caution">
    <text evidence="2">The sequence shown here is derived from an EMBL/GenBank/DDBJ whole genome shotgun (WGS) entry which is preliminary data.</text>
</comment>
<proteinExistence type="predicted"/>
<organism evidence="2 3">
    <name type="scientific">Mytilus edulis</name>
    <name type="common">Blue mussel</name>
    <dbReference type="NCBI Taxonomy" id="6550"/>
    <lineage>
        <taxon>Eukaryota</taxon>
        <taxon>Metazoa</taxon>
        <taxon>Spiralia</taxon>
        <taxon>Lophotrochozoa</taxon>
        <taxon>Mollusca</taxon>
        <taxon>Bivalvia</taxon>
        <taxon>Autobranchia</taxon>
        <taxon>Pteriomorphia</taxon>
        <taxon>Mytilida</taxon>
        <taxon>Mytiloidea</taxon>
        <taxon>Mytilidae</taxon>
        <taxon>Mytilinae</taxon>
        <taxon>Mytilus</taxon>
    </lineage>
</organism>
<evidence type="ECO:0000313" key="3">
    <source>
        <dbReference type="Proteomes" id="UP000683360"/>
    </source>
</evidence>
<dbReference type="Proteomes" id="UP000683360">
    <property type="component" value="Unassembled WGS sequence"/>
</dbReference>
<feature type="coiled-coil region" evidence="1">
    <location>
        <begin position="27"/>
        <end position="54"/>
    </location>
</feature>
<evidence type="ECO:0000256" key="1">
    <source>
        <dbReference type="SAM" id="Coils"/>
    </source>
</evidence>
<reference evidence="2" key="1">
    <citation type="submission" date="2021-03" db="EMBL/GenBank/DDBJ databases">
        <authorList>
            <person name="Bekaert M."/>
        </authorList>
    </citation>
    <scope>NUCLEOTIDE SEQUENCE</scope>
</reference>
<dbReference type="OrthoDB" id="5807119at2759"/>
<gene>
    <name evidence="2" type="ORF">MEDL_42167</name>
</gene>
<keyword evidence="1" id="KW-0175">Coiled coil</keyword>
<evidence type="ECO:0008006" key="4">
    <source>
        <dbReference type="Google" id="ProtNLM"/>
    </source>
</evidence>
<dbReference type="EMBL" id="CAJPWZ010002022">
    <property type="protein sequence ID" value="CAG2229257.1"/>
    <property type="molecule type" value="Genomic_DNA"/>
</dbReference>
<keyword evidence="3" id="KW-1185">Reference proteome</keyword>
<accession>A0A8S3TFV6</accession>
<name>A0A8S3TFV6_MYTED</name>
<evidence type="ECO:0000313" key="2">
    <source>
        <dbReference type="EMBL" id="CAG2229257.1"/>
    </source>
</evidence>